<dbReference type="EMBL" id="OY288114">
    <property type="protein sequence ID" value="CAJ0890126.1"/>
    <property type="molecule type" value="Genomic_DNA"/>
</dbReference>
<gene>
    <name evidence="2" type="ORF">AMST5_04019</name>
</gene>
<feature type="compositionally biased region" description="Low complexity" evidence="1">
    <location>
        <begin position="126"/>
        <end position="142"/>
    </location>
</feature>
<name>A0AA48M6A2_9ZZZZ</name>
<evidence type="ECO:0000256" key="1">
    <source>
        <dbReference type="SAM" id="MobiDB-lite"/>
    </source>
</evidence>
<accession>A0AA48M6A2</accession>
<organism evidence="2">
    <name type="scientific">freshwater sediment metagenome</name>
    <dbReference type="NCBI Taxonomy" id="556182"/>
    <lineage>
        <taxon>unclassified sequences</taxon>
        <taxon>metagenomes</taxon>
        <taxon>ecological metagenomes</taxon>
    </lineage>
</organism>
<reference evidence="2" key="1">
    <citation type="submission" date="2023-07" db="EMBL/GenBank/DDBJ databases">
        <authorList>
            <person name="Pelsma A.J. K."/>
        </authorList>
    </citation>
    <scope>NUCLEOTIDE SEQUENCE</scope>
</reference>
<evidence type="ECO:0000313" key="2">
    <source>
        <dbReference type="EMBL" id="CAJ0890126.1"/>
    </source>
</evidence>
<proteinExistence type="predicted"/>
<sequence>MSQLRVLSRHISAAITLAVVLALLLGVAASGTAAASAPDPAFRNDPSASAGLFACFKRHMTQRVDLANADRTQEGHKNAKHPCPCCCLAAHGAVAVLPSRVATPAAPRVSPSPLYRLSLTAHEPEGAGTRAAHGARAPPSLV</sequence>
<dbReference type="AlphaFoldDB" id="A0AA48M6A2"/>
<protein>
    <recommendedName>
        <fullName evidence="3">DUF2946 domain-containing protein</fullName>
    </recommendedName>
</protein>
<evidence type="ECO:0008006" key="3">
    <source>
        <dbReference type="Google" id="ProtNLM"/>
    </source>
</evidence>
<feature type="region of interest" description="Disordered" evidence="1">
    <location>
        <begin position="122"/>
        <end position="142"/>
    </location>
</feature>